<dbReference type="InterPro" id="IPR036259">
    <property type="entry name" value="MFS_trans_sf"/>
</dbReference>
<keyword evidence="4 6" id="KW-0472">Membrane</keyword>
<dbReference type="EMBL" id="MU853571">
    <property type="protein sequence ID" value="KAK4145118.1"/>
    <property type="molecule type" value="Genomic_DNA"/>
</dbReference>
<feature type="domain" description="Major facilitator superfamily (MFS) profile" evidence="7">
    <location>
        <begin position="80"/>
        <end position="530"/>
    </location>
</feature>
<feature type="transmembrane region" description="Helical" evidence="6">
    <location>
        <begin position="197"/>
        <end position="218"/>
    </location>
</feature>
<feature type="transmembrane region" description="Helical" evidence="6">
    <location>
        <begin position="238"/>
        <end position="260"/>
    </location>
</feature>
<feature type="transmembrane region" description="Helical" evidence="6">
    <location>
        <begin position="507"/>
        <end position="524"/>
    </location>
</feature>
<evidence type="ECO:0000256" key="6">
    <source>
        <dbReference type="SAM" id="Phobius"/>
    </source>
</evidence>
<feature type="transmembrane region" description="Helical" evidence="6">
    <location>
        <begin position="411"/>
        <end position="429"/>
    </location>
</feature>
<evidence type="ECO:0000256" key="5">
    <source>
        <dbReference type="SAM" id="MobiDB-lite"/>
    </source>
</evidence>
<feature type="transmembrane region" description="Helical" evidence="6">
    <location>
        <begin position="371"/>
        <end position="390"/>
    </location>
</feature>
<protein>
    <submittedName>
        <fullName evidence="8">General substrate transporter</fullName>
    </submittedName>
</protein>
<evidence type="ECO:0000256" key="4">
    <source>
        <dbReference type="ARBA" id="ARBA00023136"/>
    </source>
</evidence>
<reference evidence="8" key="2">
    <citation type="submission" date="2023-05" db="EMBL/GenBank/DDBJ databases">
        <authorList>
            <consortium name="Lawrence Berkeley National Laboratory"/>
            <person name="Steindorff A."/>
            <person name="Hensen N."/>
            <person name="Bonometti L."/>
            <person name="Westerberg I."/>
            <person name="Brannstrom I.O."/>
            <person name="Guillou S."/>
            <person name="Cros-Aarteil S."/>
            <person name="Calhoun S."/>
            <person name="Haridas S."/>
            <person name="Kuo A."/>
            <person name="Mondo S."/>
            <person name="Pangilinan J."/>
            <person name="Riley R."/>
            <person name="Labutti K."/>
            <person name="Andreopoulos B."/>
            <person name="Lipzen A."/>
            <person name="Chen C."/>
            <person name="Yanf M."/>
            <person name="Daum C."/>
            <person name="Ng V."/>
            <person name="Clum A."/>
            <person name="Ohm R."/>
            <person name="Martin F."/>
            <person name="Silar P."/>
            <person name="Natvig D."/>
            <person name="Lalanne C."/>
            <person name="Gautier V."/>
            <person name="Ament-Velasquez S.L."/>
            <person name="Kruys A."/>
            <person name="Hutchinson M.I."/>
            <person name="Powell A.J."/>
            <person name="Barry K."/>
            <person name="Miller A.N."/>
            <person name="Grigoriev I.V."/>
            <person name="Debuchy R."/>
            <person name="Gladieux P."/>
            <person name="Thoren M.H."/>
            <person name="Johannesson H."/>
        </authorList>
    </citation>
    <scope>NUCLEOTIDE SEQUENCE</scope>
    <source>
        <strain evidence="8">CBS 141.50</strain>
    </source>
</reference>
<accession>A0AAN6ZP51</accession>
<keyword evidence="2 6" id="KW-0812">Transmembrane</keyword>
<proteinExistence type="predicted"/>
<dbReference type="InterPro" id="IPR020846">
    <property type="entry name" value="MFS_dom"/>
</dbReference>
<feature type="transmembrane region" description="Helical" evidence="6">
    <location>
        <begin position="266"/>
        <end position="286"/>
    </location>
</feature>
<organism evidence="8 9">
    <name type="scientific">Dichotomopilus funicola</name>
    <dbReference type="NCBI Taxonomy" id="1934379"/>
    <lineage>
        <taxon>Eukaryota</taxon>
        <taxon>Fungi</taxon>
        <taxon>Dikarya</taxon>
        <taxon>Ascomycota</taxon>
        <taxon>Pezizomycotina</taxon>
        <taxon>Sordariomycetes</taxon>
        <taxon>Sordariomycetidae</taxon>
        <taxon>Sordariales</taxon>
        <taxon>Chaetomiaceae</taxon>
        <taxon>Dichotomopilus</taxon>
    </lineage>
</organism>
<dbReference type="AlphaFoldDB" id="A0AAN6ZP51"/>
<evidence type="ECO:0000256" key="1">
    <source>
        <dbReference type="ARBA" id="ARBA00004141"/>
    </source>
</evidence>
<feature type="transmembrane region" description="Helical" evidence="6">
    <location>
        <begin position="137"/>
        <end position="161"/>
    </location>
</feature>
<dbReference type="InterPro" id="IPR011701">
    <property type="entry name" value="MFS"/>
</dbReference>
<reference evidence="8" key="1">
    <citation type="journal article" date="2023" name="Mol. Phylogenet. Evol.">
        <title>Genome-scale phylogeny and comparative genomics of the fungal order Sordariales.</title>
        <authorList>
            <person name="Hensen N."/>
            <person name="Bonometti L."/>
            <person name="Westerberg I."/>
            <person name="Brannstrom I.O."/>
            <person name="Guillou S."/>
            <person name="Cros-Aarteil S."/>
            <person name="Calhoun S."/>
            <person name="Haridas S."/>
            <person name="Kuo A."/>
            <person name="Mondo S."/>
            <person name="Pangilinan J."/>
            <person name="Riley R."/>
            <person name="LaButti K."/>
            <person name="Andreopoulos B."/>
            <person name="Lipzen A."/>
            <person name="Chen C."/>
            <person name="Yan M."/>
            <person name="Daum C."/>
            <person name="Ng V."/>
            <person name="Clum A."/>
            <person name="Steindorff A."/>
            <person name="Ohm R.A."/>
            <person name="Martin F."/>
            <person name="Silar P."/>
            <person name="Natvig D.O."/>
            <person name="Lalanne C."/>
            <person name="Gautier V."/>
            <person name="Ament-Velasquez S.L."/>
            <person name="Kruys A."/>
            <person name="Hutchinson M.I."/>
            <person name="Powell A.J."/>
            <person name="Barry K."/>
            <person name="Miller A.N."/>
            <person name="Grigoriev I.V."/>
            <person name="Debuchy R."/>
            <person name="Gladieux P."/>
            <person name="Hiltunen Thoren M."/>
            <person name="Johannesson H."/>
        </authorList>
    </citation>
    <scope>NUCLEOTIDE SEQUENCE</scope>
    <source>
        <strain evidence="8">CBS 141.50</strain>
    </source>
</reference>
<gene>
    <name evidence="8" type="ORF">C8A04DRAFT_10939</name>
</gene>
<sequence length="554" mass="60150">MSTHPRYRDVVDPVEGEGLLTNDERNGSLELADEGDEYSLPHTPFGNHDSNGNSPQPQSPPKYGFRRFLARFQATQPRTIVILLAVLMFCVATSGMLILIPLFRLLEDAVCHVHYGVPRGEPIDERRCKGDDVQQELAFLGGVAAMVNSFVGLVAAVPYGVLADRIGRKPSFVIAYLGMMMAFAWTPLILAFGDPSLVRLCVFGSLFFLFGGGVPVALNTLHAIASDISSESNRSTHFLYISFGAVSGGLIGPIAAGLMMEHLGPWFPVRLVFYVSPIIFTLVLFLPETLPLKLEDNSTTSAPQSQQPSLAQKIRDEANELAVSFRLLKNRNIALILPAFLIQPALFAAYSSTLAQHISTYFGWTLAQTSYLLSPLSILQLIIIVLVPILSRFLTNPDGRFQLSAFSKDVLLARLSLLLLIAGAVIEGFSRETVLFIIGLVVGTLGASHGPMARAIVTSYVEPQQTSRLYALISMLETGGILLGGPVLAFCFNVGLVHKGVWVGLPWFYVAGIVLLAWVALVFIRAPKKKVVVDGEEGGGNSDDLGYMSAEEQV</sequence>
<dbReference type="GO" id="GO:0016020">
    <property type="term" value="C:membrane"/>
    <property type="evidence" value="ECO:0007669"/>
    <property type="project" value="UniProtKB-SubCell"/>
</dbReference>
<dbReference type="Pfam" id="PF07690">
    <property type="entry name" value="MFS_1"/>
    <property type="match status" value="1"/>
</dbReference>
<evidence type="ECO:0000313" key="8">
    <source>
        <dbReference type="EMBL" id="KAK4145118.1"/>
    </source>
</evidence>
<feature type="transmembrane region" description="Helical" evidence="6">
    <location>
        <begin position="80"/>
        <end position="103"/>
    </location>
</feature>
<feature type="region of interest" description="Disordered" evidence="5">
    <location>
        <begin position="1"/>
        <end position="60"/>
    </location>
</feature>
<dbReference type="Gene3D" id="1.20.1250.20">
    <property type="entry name" value="MFS general substrate transporter like domains"/>
    <property type="match status" value="1"/>
</dbReference>
<evidence type="ECO:0000256" key="2">
    <source>
        <dbReference type="ARBA" id="ARBA00022692"/>
    </source>
</evidence>
<dbReference type="Proteomes" id="UP001302676">
    <property type="component" value="Unassembled WGS sequence"/>
</dbReference>
<feature type="transmembrane region" description="Helical" evidence="6">
    <location>
        <begin position="469"/>
        <end position="495"/>
    </location>
</feature>
<dbReference type="PROSITE" id="PS50850">
    <property type="entry name" value="MFS"/>
    <property type="match status" value="1"/>
</dbReference>
<evidence type="ECO:0000256" key="3">
    <source>
        <dbReference type="ARBA" id="ARBA00022989"/>
    </source>
</evidence>
<name>A0AAN6ZP51_9PEZI</name>
<feature type="transmembrane region" description="Helical" evidence="6">
    <location>
        <begin position="333"/>
        <end position="351"/>
    </location>
</feature>
<dbReference type="SUPFAM" id="SSF103473">
    <property type="entry name" value="MFS general substrate transporter"/>
    <property type="match status" value="1"/>
</dbReference>
<keyword evidence="9" id="KW-1185">Reference proteome</keyword>
<evidence type="ECO:0000313" key="9">
    <source>
        <dbReference type="Proteomes" id="UP001302676"/>
    </source>
</evidence>
<dbReference type="GeneID" id="87813382"/>
<evidence type="ECO:0000259" key="7">
    <source>
        <dbReference type="PROSITE" id="PS50850"/>
    </source>
</evidence>
<feature type="transmembrane region" description="Helical" evidence="6">
    <location>
        <begin position="173"/>
        <end position="191"/>
    </location>
</feature>
<comment type="caution">
    <text evidence="8">The sequence shown here is derived from an EMBL/GenBank/DDBJ whole genome shotgun (WGS) entry which is preliminary data.</text>
</comment>
<feature type="compositionally biased region" description="Basic and acidic residues" evidence="5">
    <location>
        <begin position="1"/>
        <end position="11"/>
    </location>
</feature>
<dbReference type="CDD" id="cd06174">
    <property type="entry name" value="MFS"/>
    <property type="match status" value="1"/>
</dbReference>
<keyword evidence="3 6" id="KW-1133">Transmembrane helix</keyword>
<dbReference type="GO" id="GO:0022857">
    <property type="term" value="F:transmembrane transporter activity"/>
    <property type="evidence" value="ECO:0007669"/>
    <property type="project" value="InterPro"/>
</dbReference>
<dbReference type="RefSeq" id="XP_062638489.1">
    <property type="nucleotide sequence ID" value="XM_062776769.1"/>
</dbReference>
<comment type="subcellular location">
    <subcellularLocation>
        <location evidence="1">Membrane</location>
        <topology evidence="1">Multi-pass membrane protein</topology>
    </subcellularLocation>
</comment>
<dbReference type="PANTHER" id="PTHR23507:SF1">
    <property type="entry name" value="FI18259P1-RELATED"/>
    <property type="match status" value="1"/>
</dbReference>
<feature type="transmembrane region" description="Helical" evidence="6">
    <location>
        <begin position="435"/>
        <end position="457"/>
    </location>
</feature>
<dbReference type="PANTHER" id="PTHR23507">
    <property type="entry name" value="ZGC:174356"/>
    <property type="match status" value="1"/>
</dbReference>